<gene>
    <name evidence="1" type="ORF">DVH24_032781</name>
</gene>
<name>A0A498IR11_MALDO</name>
<protein>
    <submittedName>
        <fullName evidence="1">Uncharacterized protein</fullName>
    </submittedName>
</protein>
<evidence type="ECO:0000313" key="1">
    <source>
        <dbReference type="EMBL" id="RXH84497.1"/>
    </source>
</evidence>
<proteinExistence type="predicted"/>
<dbReference type="Proteomes" id="UP000290289">
    <property type="component" value="Chromosome 11"/>
</dbReference>
<keyword evidence="2" id="KW-1185">Reference proteome</keyword>
<organism evidence="1 2">
    <name type="scientific">Malus domestica</name>
    <name type="common">Apple</name>
    <name type="synonym">Pyrus malus</name>
    <dbReference type="NCBI Taxonomy" id="3750"/>
    <lineage>
        <taxon>Eukaryota</taxon>
        <taxon>Viridiplantae</taxon>
        <taxon>Streptophyta</taxon>
        <taxon>Embryophyta</taxon>
        <taxon>Tracheophyta</taxon>
        <taxon>Spermatophyta</taxon>
        <taxon>Magnoliopsida</taxon>
        <taxon>eudicotyledons</taxon>
        <taxon>Gunneridae</taxon>
        <taxon>Pentapetalae</taxon>
        <taxon>rosids</taxon>
        <taxon>fabids</taxon>
        <taxon>Rosales</taxon>
        <taxon>Rosaceae</taxon>
        <taxon>Amygdaloideae</taxon>
        <taxon>Maleae</taxon>
        <taxon>Malus</taxon>
    </lineage>
</organism>
<comment type="caution">
    <text evidence="1">The sequence shown here is derived from an EMBL/GenBank/DDBJ whole genome shotgun (WGS) entry which is preliminary data.</text>
</comment>
<accession>A0A498IR11</accession>
<evidence type="ECO:0000313" key="2">
    <source>
        <dbReference type="Proteomes" id="UP000290289"/>
    </source>
</evidence>
<dbReference type="EMBL" id="RDQH01000337">
    <property type="protein sequence ID" value="RXH84497.1"/>
    <property type="molecule type" value="Genomic_DNA"/>
</dbReference>
<reference evidence="1 2" key="1">
    <citation type="submission" date="2018-10" db="EMBL/GenBank/DDBJ databases">
        <title>A high-quality apple genome assembly.</title>
        <authorList>
            <person name="Hu J."/>
        </authorList>
    </citation>
    <scope>NUCLEOTIDE SEQUENCE [LARGE SCALE GENOMIC DNA]</scope>
    <source>
        <strain evidence="2">cv. HFTH1</strain>
        <tissue evidence="1">Young leaf</tissue>
    </source>
</reference>
<dbReference type="AlphaFoldDB" id="A0A498IR11"/>
<sequence>MGLICCTSQPSAADHFDWRSRSTKSERFRYLGSILQNNRELYGDLSHKIQGGWMKWKSASDDDNKANDVLCTECWEVKKQHVQKNESSQNDNALLDVWAQEK</sequence>